<feature type="binding site" evidence="10">
    <location>
        <position position="275"/>
    </location>
    <ligand>
        <name>Ca(2+)</name>
        <dbReference type="ChEBI" id="CHEBI:29108"/>
        <label>2</label>
    </ligand>
</feature>
<dbReference type="SUPFAM" id="SSF48113">
    <property type="entry name" value="Heme-dependent peroxidases"/>
    <property type="match status" value="1"/>
</dbReference>
<evidence type="ECO:0000256" key="2">
    <source>
        <dbReference type="ARBA" id="ARBA00022559"/>
    </source>
</evidence>
<dbReference type="GO" id="GO:0034599">
    <property type="term" value="P:cellular response to oxidative stress"/>
    <property type="evidence" value="ECO:0007669"/>
    <property type="project" value="InterPro"/>
</dbReference>
<feature type="active site" description="Proton acceptor" evidence="9">
    <location>
        <position position="134"/>
    </location>
</feature>
<feature type="binding site" evidence="10">
    <location>
        <position position="282"/>
    </location>
    <ligand>
        <name>Ca(2+)</name>
        <dbReference type="ChEBI" id="CHEBI:29108"/>
        <label>2</label>
    </ligand>
</feature>
<evidence type="ECO:0000256" key="5">
    <source>
        <dbReference type="ARBA" id="ARBA00023002"/>
    </source>
</evidence>
<name>A0AAJ0LZP2_9PEZI</name>
<organism evidence="15 16">
    <name type="scientific">Chaetomium strumarium</name>
    <dbReference type="NCBI Taxonomy" id="1170767"/>
    <lineage>
        <taxon>Eukaryota</taxon>
        <taxon>Fungi</taxon>
        <taxon>Dikarya</taxon>
        <taxon>Ascomycota</taxon>
        <taxon>Pezizomycotina</taxon>
        <taxon>Sordariomycetes</taxon>
        <taxon>Sordariomycetidae</taxon>
        <taxon>Sordariales</taxon>
        <taxon>Chaetomiaceae</taxon>
        <taxon>Chaetomium</taxon>
    </lineage>
</organism>
<dbReference type="Proteomes" id="UP001273166">
    <property type="component" value="Unassembled WGS sequence"/>
</dbReference>
<comment type="cofactor">
    <cofactor evidence="10 13">
        <name>Ca(2+)</name>
        <dbReference type="ChEBI" id="CHEBI:29108"/>
    </cofactor>
    <text evidence="10 13">Binds 2 calcium ions per subunit.</text>
</comment>
<dbReference type="FunFam" id="1.10.520.10:FF:000021">
    <property type="entry name" value="Peroxidase"/>
    <property type="match status" value="1"/>
</dbReference>
<dbReference type="PROSITE" id="PS00436">
    <property type="entry name" value="PEROXIDASE_2"/>
    <property type="match status" value="1"/>
</dbReference>
<evidence type="ECO:0000256" key="11">
    <source>
        <dbReference type="PIRSR" id="PIRSR601621-3"/>
    </source>
</evidence>
<accession>A0AAJ0LZP2</accession>
<keyword evidence="13" id="KW-0732">Signal</keyword>
<feature type="signal peptide" evidence="13">
    <location>
        <begin position="1"/>
        <end position="21"/>
    </location>
</feature>
<dbReference type="Gene3D" id="1.10.520.10">
    <property type="match status" value="1"/>
</dbReference>
<keyword evidence="3 10" id="KW-0349">Heme</keyword>
<dbReference type="GO" id="GO:0020037">
    <property type="term" value="F:heme binding"/>
    <property type="evidence" value="ECO:0007669"/>
    <property type="project" value="UniProtKB-UniRule"/>
</dbReference>
<keyword evidence="10 13" id="KW-0106">Calcium</keyword>
<evidence type="ECO:0000256" key="8">
    <source>
        <dbReference type="ARBA" id="ARBA00023180"/>
    </source>
</evidence>
<dbReference type="Pfam" id="PF00141">
    <property type="entry name" value="peroxidase"/>
    <property type="match status" value="1"/>
</dbReference>
<feature type="disulfide bond" evidence="12">
    <location>
        <begin position="121"/>
        <end position="202"/>
    </location>
</feature>
<dbReference type="GO" id="GO:0000302">
    <property type="term" value="P:response to reactive oxygen species"/>
    <property type="evidence" value="ECO:0007669"/>
    <property type="project" value="TreeGrafter"/>
</dbReference>
<evidence type="ECO:0000256" key="13">
    <source>
        <dbReference type="RuleBase" id="RU363051"/>
    </source>
</evidence>
<evidence type="ECO:0000313" key="15">
    <source>
        <dbReference type="EMBL" id="KAK3303647.1"/>
    </source>
</evidence>
<keyword evidence="6 10" id="KW-0408">Iron</keyword>
<dbReference type="GO" id="GO:0046872">
    <property type="term" value="F:metal ion binding"/>
    <property type="evidence" value="ECO:0007669"/>
    <property type="project" value="UniProtKB-UniRule"/>
</dbReference>
<dbReference type="PANTHER" id="PTHR31356:SF66">
    <property type="entry name" value="CATALASE-PEROXIDASE"/>
    <property type="match status" value="1"/>
</dbReference>
<evidence type="ECO:0000256" key="1">
    <source>
        <dbReference type="ARBA" id="ARBA00006089"/>
    </source>
</evidence>
<dbReference type="InterPro" id="IPR019794">
    <property type="entry name" value="Peroxidases_AS"/>
</dbReference>
<dbReference type="PANTHER" id="PTHR31356">
    <property type="entry name" value="THYLAKOID LUMENAL 29 KDA PROTEIN, CHLOROPLASTIC-RELATED"/>
    <property type="match status" value="1"/>
</dbReference>
<dbReference type="InterPro" id="IPR002016">
    <property type="entry name" value="Haem_peroxidase"/>
</dbReference>
<feature type="site" description="Transition state stabilizer" evidence="11">
    <location>
        <position position="130"/>
    </location>
</feature>
<evidence type="ECO:0000256" key="6">
    <source>
        <dbReference type="ARBA" id="ARBA00023004"/>
    </source>
</evidence>
<evidence type="ECO:0000256" key="4">
    <source>
        <dbReference type="ARBA" id="ARBA00022723"/>
    </source>
</evidence>
<dbReference type="EMBL" id="JAUDZG010000006">
    <property type="protein sequence ID" value="KAK3303647.1"/>
    <property type="molecule type" value="Genomic_DNA"/>
</dbReference>
<comment type="similarity">
    <text evidence="1 13">Belongs to the peroxidase family. Ligninase subfamily.</text>
</comment>
<dbReference type="GO" id="GO:0004601">
    <property type="term" value="F:peroxidase activity"/>
    <property type="evidence" value="ECO:0007669"/>
    <property type="project" value="UniProtKB-KW"/>
</dbReference>
<evidence type="ECO:0000256" key="12">
    <source>
        <dbReference type="PIRSR" id="PIRSR601621-4"/>
    </source>
</evidence>
<keyword evidence="4 10" id="KW-0479">Metal-binding</keyword>
<keyword evidence="8" id="KW-0325">Glycoprotein</keyword>
<dbReference type="InterPro" id="IPR010255">
    <property type="entry name" value="Haem_peroxidase_sf"/>
</dbReference>
<dbReference type="InterPro" id="IPR019793">
    <property type="entry name" value="Peroxidases_heam-ligand_BS"/>
</dbReference>
<feature type="domain" description="Plant heme peroxidase family profile" evidence="14">
    <location>
        <begin position="182"/>
        <end position="261"/>
    </location>
</feature>
<feature type="binding site" description="axial binding residue" evidence="10">
    <location>
        <position position="257"/>
    </location>
    <ligand>
        <name>heme b</name>
        <dbReference type="ChEBI" id="CHEBI:60344"/>
    </ligand>
    <ligandPart>
        <name>Fe</name>
        <dbReference type="ChEBI" id="CHEBI:18248"/>
    </ligandPart>
</feature>
<sequence length="367" mass="38627">MKMNVLSLVTLALGFIERAAAHPGMRRVLEDLSSIAKRQASSVAATELIGDLATLPDSALSPPGAAIKSILLGSGTAEDLSTTYTAPGQLGSSKCRNDTCCVWKYVADTMASAFKDSSGQCTELARQAIRMGFHDAGTWSKSEGGGGANGAIVLAGDWTRSENRGLEDIAVQMSVWYAQYHPYGAGMADLVQMGATVAAVTCPLGPRVRSFVGRPDSSAPDPEGRLPEVTDSAEELVALFADKTISLGELIALVGAHTVSRQRFVDPSKAGAPQDTSPGVWDVSFYNETISTPPPPGVFVFQSDLALARYPASEGFWSAFSNPANDQAAWAASYATAYVHLSVLGVEHINNLTECTGVLPLRNTQAP</sequence>
<proteinExistence type="inferred from homology"/>
<dbReference type="PRINTS" id="PR00458">
    <property type="entry name" value="PEROXIDASE"/>
</dbReference>
<dbReference type="Gene3D" id="1.10.420.10">
    <property type="entry name" value="Peroxidase, domain 2"/>
    <property type="match status" value="1"/>
</dbReference>
<keyword evidence="7 12" id="KW-1015">Disulfide bond</keyword>
<evidence type="ECO:0000259" key="14">
    <source>
        <dbReference type="PROSITE" id="PS50873"/>
    </source>
</evidence>
<evidence type="ECO:0000256" key="10">
    <source>
        <dbReference type="PIRSR" id="PIRSR601621-2"/>
    </source>
</evidence>
<comment type="caution">
    <text evidence="15">The sequence shown here is derived from an EMBL/GenBank/DDBJ whole genome shotgun (WGS) entry which is preliminary data.</text>
</comment>
<feature type="disulfide bond" evidence="12">
    <location>
        <begin position="100"/>
        <end position="355"/>
    </location>
</feature>
<reference evidence="15" key="1">
    <citation type="journal article" date="2023" name="Mol. Phylogenet. Evol.">
        <title>Genome-scale phylogeny and comparative genomics of the fungal order Sordariales.</title>
        <authorList>
            <person name="Hensen N."/>
            <person name="Bonometti L."/>
            <person name="Westerberg I."/>
            <person name="Brannstrom I.O."/>
            <person name="Guillou S."/>
            <person name="Cros-Aarteil S."/>
            <person name="Calhoun S."/>
            <person name="Haridas S."/>
            <person name="Kuo A."/>
            <person name="Mondo S."/>
            <person name="Pangilinan J."/>
            <person name="Riley R."/>
            <person name="LaButti K."/>
            <person name="Andreopoulos B."/>
            <person name="Lipzen A."/>
            <person name="Chen C."/>
            <person name="Yan M."/>
            <person name="Daum C."/>
            <person name="Ng V."/>
            <person name="Clum A."/>
            <person name="Steindorff A."/>
            <person name="Ohm R.A."/>
            <person name="Martin F."/>
            <person name="Silar P."/>
            <person name="Natvig D.O."/>
            <person name="Lalanne C."/>
            <person name="Gautier V."/>
            <person name="Ament-Velasquez S.L."/>
            <person name="Kruys A."/>
            <person name="Hutchinson M.I."/>
            <person name="Powell A.J."/>
            <person name="Barry K."/>
            <person name="Miller A.N."/>
            <person name="Grigoriev I.V."/>
            <person name="Debuchy R."/>
            <person name="Gladieux P."/>
            <person name="Hiltunen Thoren M."/>
            <person name="Johannesson H."/>
        </authorList>
    </citation>
    <scope>NUCLEOTIDE SEQUENCE</scope>
    <source>
        <strain evidence="15">CBS 333.67</strain>
    </source>
</reference>
<dbReference type="InterPro" id="IPR044831">
    <property type="entry name" value="Ccp1-like"/>
</dbReference>
<dbReference type="PROSITE" id="PS50873">
    <property type="entry name" value="PEROXIDASE_4"/>
    <property type="match status" value="1"/>
</dbReference>
<evidence type="ECO:0000313" key="16">
    <source>
        <dbReference type="Proteomes" id="UP001273166"/>
    </source>
</evidence>
<dbReference type="EC" id="1.11.1.-" evidence="13"/>
<evidence type="ECO:0000256" key="9">
    <source>
        <dbReference type="PIRSR" id="PIRSR601621-1"/>
    </source>
</evidence>
<reference evidence="15" key="2">
    <citation type="submission" date="2023-06" db="EMBL/GenBank/DDBJ databases">
        <authorList>
            <consortium name="Lawrence Berkeley National Laboratory"/>
            <person name="Mondo S.J."/>
            <person name="Hensen N."/>
            <person name="Bonometti L."/>
            <person name="Westerberg I."/>
            <person name="Brannstrom I.O."/>
            <person name="Guillou S."/>
            <person name="Cros-Aarteil S."/>
            <person name="Calhoun S."/>
            <person name="Haridas S."/>
            <person name="Kuo A."/>
            <person name="Pangilinan J."/>
            <person name="Riley R."/>
            <person name="Labutti K."/>
            <person name="Andreopoulos B."/>
            <person name="Lipzen A."/>
            <person name="Chen C."/>
            <person name="Yanf M."/>
            <person name="Daum C."/>
            <person name="Ng V."/>
            <person name="Clum A."/>
            <person name="Steindorff A."/>
            <person name="Ohm R."/>
            <person name="Martin F."/>
            <person name="Silar P."/>
            <person name="Natvig D."/>
            <person name="Lalanne C."/>
            <person name="Gautier V."/>
            <person name="Ament-Velasquez S.L."/>
            <person name="Kruys A."/>
            <person name="Hutchinson M.I."/>
            <person name="Powell A.J."/>
            <person name="Barry K."/>
            <person name="Miller A.N."/>
            <person name="Grigoriev I.V."/>
            <person name="Debuchy R."/>
            <person name="Gladieux P."/>
            <person name="Thoren M.H."/>
            <person name="Johannesson H."/>
        </authorList>
    </citation>
    <scope>NUCLEOTIDE SEQUENCE</scope>
    <source>
        <strain evidence="15">CBS 333.67</strain>
    </source>
</reference>
<evidence type="ECO:0000256" key="3">
    <source>
        <dbReference type="ARBA" id="ARBA00022617"/>
    </source>
</evidence>
<keyword evidence="5 13" id="KW-0560">Oxidoreductase</keyword>
<evidence type="ECO:0000256" key="7">
    <source>
        <dbReference type="ARBA" id="ARBA00023157"/>
    </source>
</evidence>
<feature type="binding site" evidence="10">
    <location>
        <position position="258"/>
    </location>
    <ligand>
        <name>Ca(2+)</name>
        <dbReference type="ChEBI" id="CHEBI:29108"/>
        <label>2</label>
    </ligand>
</feature>
<dbReference type="RefSeq" id="XP_062719427.1">
    <property type="nucleotide sequence ID" value="XM_062868070.1"/>
</dbReference>
<dbReference type="PROSITE" id="PS00435">
    <property type="entry name" value="PEROXIDASE_1"/>
    <property type="match status" value="1"/>
</dbReference>
<gene>
    <name evidence="15" type="ORF">B0T15DRAFT_513796</name>
</gene>
<dbReference type="GO" id="GO:0042744">
    <property type="term" value="P:hydrogen peroxide catabolic process"/>
    <property type="evidence" value="ECO:0007669"/>
    <property type="project" value="TreeGrafter"/>
</dbReference>
<comment type="cofactor">
    <cofactor evidence="10">
        <name>heme b</name>
        <dbReference type="ChEBI" id="CHEBI:60344"/>
    </cofactor>
    <text evidence="10">Binds 1 heme b (iron(II)-protoporphyrin IX) group per subunit.</text>
</comment>
<feature type="binding site" evidence="10">
    <location>
        <position position="147"/>
    </location>
    <ligand>
        <name>Ca(2+)</name>
        <dbReference type="ChEBI" id="CHEBI:29108"/>
        <label>1</label>
    </ligand>
</feature>
<feature type="binding site" evidence="10">
    <location>
        <position position="135"/>
    </location>
    <ligand>
        <name>Ca(2+)</name>
        <dbReference type="ChEBI" id="CHEBI:29108"/>
        <label>1</label>
    </ligand>
</feature>
<dbReference type="GeneID" id="87886899"/>
<keyword evidence="16" id="KW-1185">Reference proteome</keyword>
<dbReference type="InterPro" id="IPR001621">
    <property type="entry name" value="Ligninase"/>
</dbReference>
<dbReference type="PRINTS" id="PR00462">
    <property type="entry name" value="LIGNINASE"/>
</dbReference>
<feature type="chain" id="PRO_5042316181" description="Peroxidase" evidence="13">
    <location>
        <begin position="22"/>
        <end position="367"/>
    </location>
</feature>
<keyword evidence="2 13" id="KW-0575">Peroxidase</keyword>
<dbReference type="AlphaFoldDB" id="A0AAJ0LZP2"/>
<protein>
    <recommendedName>
        <fullName evidence="13">Peroxidase</fullName>
        <ecNumber evidence="13">1.11.1.-</ecNumber>
    </recommendedName>
</protein>